<dbReference type="AlphaFoldDB" id="A0A3M8PEM0"/>
<feature type="compositionally biased region" description="Polar residues" evidence="1">
    <location>
        <begin position="10"/>
        <end position="28"/>
    </location>
</feature>
<feature type="transmembrane region" description="Helical" evidence="2">
    <location>
        <begin position="34"/>
        <end position="52"/>
    </location>
</feature>
<comment type="caution">
    <text evidence="3">The sequence shown here is derived from an EMBL/GenBank/DDBJ whole genome shotgun (WGS) entry which is preliminary data.</text>
</comment>
<evidence type="ECO:0000313" key="4">
    <source>
        <dbReference type="Proteomes" id="UP000275473"/>
    </source>
</evidence>
<keyword evidence="4" id="KW-1185">Reference proteome</keyword>
<organism evidence="3 4">
    <name type="scientific">Planococcus salinus</name>
    <dbReference type="NCBI Taxonomy" id="1848460"/>
    <lineage>
        <taxon>Bacteria</taxon>
        <taxon>Bacillati</taxon>
        <taxon>Bacillota</taxon>
        <taxon>Bacilli</taxon>
        <taxon>Bacillales</taxon>
        <taxon>Caryophanaceae</taxon>
        <taxon>Planococcus</taxon>
    </lineage>
</organism>
<accession>A0A3M8PEM0</accession>
<evidence type="ECO:0000313" key="3">
    <source>
        <dbReference type="EMBL" id="RNF41240.1"/>
    </source>
</evidence>
<gene>
    <name evidence="3" type="ORF">EEX84_02520</name>
</gene>
<dbReference type="Pfam" id="PF20345">
    <property type="entry name" value="DUF6640"/>
    <property type="match status" value="1"/>
</dbReference>
<sequence>MDNAKERFASTDSTAFDNPSRPAPQQTSISTGKVILGTVAALTAVGGFLADWNKTHLFNPNWPPHAKFHDAWTITLGSLLGGAGMYFLFRESSDRRQDLKLSTLLPGFFWAAQSISYAYPGAKGLQAEFPDLVPRAGNIWIDEKFASAAMLALLGYGYFLEQPTTLCSSTKMPQKKYTETQQ</sequence>
<dbReference type="Proteomes" id="UP000275473">
    <property type="component" value="Unassembled WGS sequence"/>
</dbReference>
<keyword evidence="2" id="KW-1133">Transmembrane helix</keyword>
<name>A0A3M8PEM0_9BACL</name>
<proteinExistence type="predicted"/>
<keyword evidence="2" id="KW-0812">Transmembrane</keyword>
<feature type="region of interest" description="Disordered" evidence="1">
    <location>
        <begin position="1"/>
        <end position="28"/>
    </location>
</feature>
<dbReference type="EMBL" id="RIAX01000001">
    <property type="protein sequence ID" value="RNF41240.1"/>
    <property type="molecule type" value="Genomic_DNA"/>
</dbReference>
<keyword evidence="2" id="KW-0472">Membrane</keyword>
<dbReference type="InterPro" id="IPR046580">
    <property type="entry name" value="DUF6640"/>
</dbReference>
<feature type="transmembrane region" description="Helical" evidence="2">
    <location>
        <begin position="72"/>
        <end position="89"/>
    </location>
</feature>
<reference evidence="3 4" key="1">
    <citation type="journal article" date="2018" name="Int. J. Syst. Evol. Microbiol.">
        <title>Planococcus salinus sp. nov., a moderately halophilic bacterium isolated from a saline-alkali soil.</title>
        <authorList>
            <person name="Gan L."/>
        </authorList>
    </citation>
    <scope>NUCLEOTIDE SEQUENCE [LARGE SCALE GENOMIC DNA]</scope>
    <source>
        <strain evidence="3 4">LCB217</strain>
    </source>
</reference>
<evidence type="ECO:0000256" key="1">
    <source>
        <dbReference type="SAM" id="MobiDB-lite"/>
    </source>
</evidence>
<protein>
    <submittedName>
        <fullName evidence="3">Uncharacterized protein</fullName>
    </submittedName>
</protein>
<evidence type="ECO:0000256" key="2">
    <source>
        <dbReference type="SAM" id="Phobius"/>
    </source>
</evidence>
<dbReference type="RefSeq" id="WP_123163987.1">
    <property type="nucleotide sequence ID" value="NZ_RIAX01000001.1"/>
</dbReference>
<dbReference type="OrthoDB" id="122427at2"/>